<dbReference type="GO" id="GO:0016020">
    <property type="term" value="C:membrane"/>
    <property type="evidence" value="ECO:0007669"/>
    <property type="project" value="UniProtKB-SubCell"/>
</dbReference>
<dbReference type="NCBIfam" id="TIGR01525">
    <property type="entry name" value="ATPase-IB_hvy"/>
    <property type="match status" value="1"/>
</dbReference>
<evidence type="ECO:0000256" key="6">
    <source>
        <dbReference type="ARBA" id="ARBA00023136"/>
    </source>
</evidence>
<dbReference type="GO" id="GO:0030003">
    <property type="term" value="P:intracellular monoatomic cation homeostasis"/>
    <property type="evidence" value="ECO:0007669"/>
    <property type="project" value="UniProtKB-ARBA"/>
</dbReference>
<dbReference type="GO" id="GO:0005524">
    <property type="term" value="F:ATP binding"/>
    <property type="evidence" value="ECO:0007669"/>
    <property type="project" value="UniProtKB-UniRule"/>
</dbReference>
<comment type="subcellular location">
    <subcellularLocation>
        <location evidence="1 7">Membrane</location>
    </subcellularLocation>
</comment>
<dbReference type="OMA" id="SARCICR"/>
<keyword evidence="6 7" id="KW-0472">Membrane</keyword>
<dbReference type="SUPFAM" id="SSF81665">
    <property type="entry name" value="Calcium ATPase, transmembrane domain M"/>
    <property type="match status" value="1"/>
</dbReference>
<dbReference type="SUPFAM" id="SSF81653">
    <property type="entry name" value="Calcium ATPase, transduction domain A"/>
    <property type="match status" value="1"/>
</dbReference>
<dbReference type="HOGENOM" id="CLU_001771_0_0_1"/>
<feature type="transmembrane region" description="Helical" evidence="7">
    <location>
        <begin position="974"/>
        <end position="997"/>
    </location>
</feature>
<dbReference type="InterPro" id="IPR001757">
    <property type="entry name" value="P_typ_ATPase"/>
</dbReference>
<dbReference type="GO" id="GO:0016887">
    <property type="term" value="F:ATP hydrolysis activity"/>
    <property type="evidence" value="ECO:0007669"/>
    <property type="project" value="InterPro"/>
</dbReference>
<feature type="transmembrane region" description="Helical" evidence="7">
    <location>
        <begin position="675"/>
        <end position="702"/>
    </location>
</feature>
<dbReference type="FunFam" id="2.70.150.10:FF:000002">
    <property type="entry name" value="Copper-transporting ATPase 1, putative"/>
    <property type="match status" value="1"/>
</dbReference>
<dbReference type="SFLD" id="SFLDG00002">
    <property type="entry name" value="C1.7:_P-type_atpase_like"/>
    <property type="match status" value="1"/>
</dbReference>
<dbReference type="InterPro" id="IPR056236">
    <property type="entry name" value="HMA_PCA1"/>
</dbReference>
<evidence type="ECO:0000256" key="4">
    <source>
        <dbReference type="ARBA" id="ARBA00022967"/>
    </source>
</evidence>
<evidence type="ECO:0000256" key="7">
    <source>
        <dbReference type="RuleBase" id="RU362081"/>
    </source>
</evidence>
<dbReference type="GO" id="GO:0019829">
    <property type="term" value="F:ATPase-coupled monoatomic cation transmembrane transporter activity"/>
    <property type="evidence" value="ECO:0007669"/>
    <property type="project" value="InterPro"/>
</dbReference>
<dbReference type="Gene3D" id="3.30.70.100">
    <property type="match status" value="1"/>
</dbReference>
<evidence type="ECO:0000313" key="9">
    <source>
        <dbReference type="Proteomes" id="UP000002497"/>
    </source>
</evidence>
<dbReference type="InterPro" id="IPR023214">
    <property type="entry name" value="HAD_sf"/>
</dbReference>
<dbReference type="Pfam" id="PF00403">
    <property type="entry name" value="HMA"/>
    <property type="match status" value="1"/>
</dbReference>
<dbReference type="CDD" id="cd00371">
    <property type="entry name" value="HMA"/>
    <property type="match status" value="1"/>
</dbReference>
<evidence type="ECO:0000256" key="3">
    <source>
        <dbReference type="ARBA" id="ARBA00022723"/>
    </source>
</evidence>
<dbReference type="Pfam" id="PF00702">
    <property type="entry name" value="Hydrolase"/>
    <property type="match status" value="1"/>
</dbReference>
<dbReference type="PROSITE" id="PS50846">
    <property type="entry name" value="HMA_2"/>
    <property type="match status" value="1"/>
</dbReference>
<feature type="transmembrane region" description="Helical" evidence="7">
    <location>
        <begin position="484"/>
        <end position="505"/>
    </location>
</feature>
<reference evidence="9" key="2">
    <citation type="submission" date="2010-03" db="EMBL/GenBank/DDBJ databases">
        <title>The genome sequence of Coccidioides posadasii strain Silveira.</title>
        <authorList>
            <consortium name="The Broad Institute Genome Sequencing Center for Infectious Disease"/>
            <person name="Neafsey D."/>
            <person name="Orbach M."/>
            <person name="Henn M.R."/>
            <person name="Cole G.T."/>
            <person name="Galgiani J."/>
            <person name="Gardner M.J."/>
            <person name="Kirkland T.N."/>
            <person name="Taylor J.W."/>
            <person name="Young S.K."/>
            <person name="Zeng Q."/>
            <person name="Koehrsen M."/>
            <person name="Alvarado L."/>
            <person name="Berlin A."/>
            <person name="Borenstein D."/>
            <person name="Chapman S.B."/>
            <person name="Chen Z."/>
            <person name="Engels R."/>
            <person name="Freedman E."/>
            <person name="Gellesch M."/>
            <person name="Goldberg J."/>
            <person name="Griggs A."/>
            <person name="Gujja S."/>
            <person name="Heilman E."/>
            <person name="Heiman D."/>
            <person name="Howarth C."/>
            <person name="Jen D."/>
            <person name="Larson L."/>
            <person name="Mehta T."/>
            <person name="Neiman D."/>
            <person name="Park D."/>
            <person name="Pearson M."/>
            <person name="Richards J."/>
            <person name="Roberts A."/>
            <person name="Saif S."/>
            <person name="Shea T."/>
            <person name="Shenoy N."/>
            <person name="Sisk P."/>
            <person name="Stolte C."/>
            <person name="Sykes S."/>
            <person name="Walk T."/>
            <person name="White J."/>
            <person name="Yandava C."/>
            <person name="Haas B."/>
            <person name="Nusbaum C."/>
            <person name="Birren B."/>
        </authorList>
    </citation>
    <scope>NUCLEOTIDE SEQUENCE [LARGE SCALE GENOMIC DNA]</scope>
    <source>
        <strain evidence="9">RMSCC 757 / Silveira</strain>
    </source>
</reference>
<evidence type="ECO:0000313" key="8">
    <source>
        <dbReference type="EMBL" id="EFW19176.1"/>
    </source>
</evidence>
<dbReference type="NCBIfam" id="TIGR01494">
    <property type="entry name" value="ATPase_P-type"/>
    <property type="match status" value="1"/>
</dbReference>
<dbReference type="InterPro" id="IPR059000">
    <property type="entry name" value="ATPase_P-type_domA"/>
</dbReference>
<keyword evidence="2 7" id="KW-0812">Transmembrane</keyword>
<dbReference type="eggNOG" id="KOG0207">
    <property type="taxonomic scope" value="Eukaryota"/>
</dbReference>
<dbReference type="Pfam" id="PF00122">
    <property type="entry name" value="E1-E2_ATPase"/>
    <property type="match status" value="1"/>
</dbReference>
<reference evidence="9" key="1">
    <citation type="journal article" date="2010" name="Genome Res.">
        <title>Population genomic sequencing of Coccidioides fungi reveals recent hybridization and transposon control.</title>
        <authorList>
            <person name="Neafsey D.E."/>
            <person name="Barker B.M."/>
            <person name="Sharpton T.J."/>
            <person name="Stajich J.E."/>
            <person name="Park D.J."/>
            <person name="Whiston E."/>
            <person name="Hung C.-Y."/>
            <person name="McMahan C."/>
            <person name="White J."/>
            <person name="Sykes S."/>
            <person name="Heiman D."/>
            <person name="Young S."/>
            <person name="Zeng Q."/>
            <person name="Abouelleil A."/>
            <person name="Aftuck L."/>
            <person name="Bessette D."/>
            <person name="Brown A."/>
            <person name="FitzGerald M."/>
            <person name="Lui A."/>
            <person name="Macdonald J.P."/>
            <person name="Priest M."/>
            <person name="Orbach M.J."/>
            <person name="Galgiani J.N."/>
            <person name="Kirkland T.N."/>
            <person name="Cole G.T."/>
            <person name="Birren B.W."/>
            <person name="Henn M.R."/>
            <person name="Taylor J.W."/>
            <person name="Rounsley S.D."/>
        </authorList>
    </citation>
    <scope>NUCLEOTIDE SEQUENCE [LARGE SCALE GENOMIC DNA]</scope>
    <source>
        <strain evidence="9">RMSCC 757 / Silveira</strain>
    </source>
</reference>
<keyword evidence="5 7" id="KW-1133">Transmembrane helix</keyword>
<dbReference type="InterPro" id="IPR023299">
    <property type="entry name" value="ATPase_P-typ_cyto_dom_N"/>
</dbReference>
<keyword evidence="7" id="KW-0067">ATP-binding</keyword>
<organism evidence="9">
    <name type="scientific">Coccidioides posadasii (strain RMSCC 757 / Silveira)</name>
    <name type="common">Valley fever fungus</name>
    <dbReference type="NCBI Taxonomy" id="443226"/>
    <lineage>
        <taxon>Eukaryota</taxon>
        <taxon>Fungi</taxon>
        <taxon>Dikarya</taxon>
        <taxon>Ascomycota</taxon>
        <taxon>Pezizomycotina</taxon>
        <taxon>Eurotiomycetes</taxon>
        <taxon>Eurotiomycetidae</taxon>
        <taxon>Onygenales</taxon>
        <taxon>Onygenaceae</taxon>
        <taxon>Coccidioides</taxon>
    </lineage>
</organism>
<gene>
    <name evidence="8" type="ORF">CPSG_04722</name>
</gene>
<keyword evidence="3 7" id="KW-0479">Metal-binding</keyword>
<dbReference type="Proteomes" id="UP000002497">
    <property type="component" value="Unassembled WGS sequence"/>
</dbReference>
<feature type="transmembrane region" description="Helical" evidence="7">
    <location>
        <begin position="634"/>
        <end position="655"/>
    </location>
</feature>
<dbReference type="STRING" id="443226.E9D3I1"/>
<dbReference type="Gene3D" id="2.70.150.10">
    <property type="entry name" value="Calcium-transporting ATPase, cytoplasmic transduction domain A"/>
    <property type="match status" value="1"/>
</dbReference>
<feature type="transmembrane region" description="Helical" evidence="7">
    <location>
        <begin position="387"/>
        <end position="406"/>
    </location>
</feature>
<dbReference type="VEuPathDB" id="FungiDB:D8B26_007343"/>
<dbReference type="SUPFAM" id="SSF56784">
    <property type="entry name" value="HAD-like"/>
    <property type="match status" value="1"/>
</dbReference>
<dbReference type="Gene3D" id="3.40.50.1000">
    <property type="entry name" value="HAD superfamily/HAD-like"/>
    <property type="match status" value="1"/>
</dbReference>
<dbReference type="InterPro" id="IPR027256">
    <property type="entry name" value="P-typ_ATPase_IB"/>
</dbReference>
<dbReference type="InterPro" id="IPR008250">
    <property type="entry name" value="ATPase_P-typ_transduc_dom_A_sf"/>
</dbReference>
<dbReference type="EMBL" id="GL636491">
    <property type="protein sequence ID" value="EFW19176.1"/>
    <property type="molecule type" value="Genomic_DNA"/>
</dbReference>
<protein>
    <submittedName>
        <fullName evidence="8">Cation transport ATPase</fullName>
    </submittedName>
</protein>
<dbReference type="InterPro" id="IPR036163">
    <property type="entry name" value="HMA_dom_sf"/>
</dbReference>
<dbReference type="GO" id="GO:0046872">
    <property type="term" value="F:metal ion binding"/>
    <property type="evidence" value="ECO:0007669"/>
    <property type="project" value="UniProtKB-KW"/>
</dbReference>
<dbReference type="SUPFAM" id="SSF55008">
    <property type="entry name" value="HMA, heavy metal-associated domain"/>
    <property type="match status" value="1"/>
</dbReference>
<dbReference type="InterPro" id="IPR018303">
    <property type="entry name" value="ATPase_P-typ_P_site"/>
</dbReference>
<accession>E9D3I1</accession>
<dbReference type="PANTHER" id="PTHR46594:SF4">
    <property type="entry name" value="P-TYPE CATION-TRANSPORTING ATPASE"/>
    <property type="match status" value="1"/>
</dbReference>
<dbReference type="InterPro" id="IPR036412">
    <property type="entry name" value="HAD-like_sf"/>
</dbReference>
<evidence type="ECO:0000256" key="1">
    <source>
        <dbReference type="ARBA" id="ARBA00004370"/>
    </source>
</evidence>
<keyword evidence="9" id="KW-1185">Reference proteome</keyword>
<comment type="similarity">
    <text evidence="7">Belongs to the cation transport ATPase (P-type) (TC 3.A.3) family. Type IB subfamily.</text>
</comment>
<name>E9D3I1_COCPS</name>
<dbReference type="VEuPathDB" id="FungiDB:CPSG_04722"/>
<dbReference type="NCBIfam" id="TIGR01511">
    <property type="entry name" value="ATPase-IB1_Cu"/>
    <property type="match status" value="1"/>
</dbReference>
<dbReference type="PROSITE" id="PS00154">
    <property type="entry name" value="ATPASE_E1_E2"/>
    <property type="match status" value="1"/>
</dbReference>
<dbReference type="Pfam" id="PF24534">
    <property type="entry name" value="HMA_PCA1"/>
    <property type="match status" value="1"/>
</dbReference>
<dbReference type="PANTHER" id="PTHR46594">
    <property type="entry name" value="P-TYPE CATION-TRANSPORTING ATPASE"/>
    <property type="match status" value="1"/>
</dbReference>
<feature type="transmembrane region" description="Helical" evidence="7">
    <location>
        <begin position="453"/>
        <end position="472"/>
    </location>
</feature>
<dbReference type="InterPro" id="IPR006121">
    <property type="entry name" value="HMA_dom"/>
</dbReference>
<dbReference type="SFLD" id="SFLDF00027">
    <property type="entry name" value="p-type_atpase"/>
    <property type="match status" value="1"/>
</dbReference>
<sequence>MTCCSTNPSRDDHGGHNHGSVGAAACCSGGAQQTGNRSAGCGGAEKPSPAGEGDFDQCCKDASAERCDKSCIEGVAAYECQRACESEASNASSFEAGREHLMSEHVHQHDEEGKHTNLACTNHLHAAFERYNSYLESARCICRSVLMNQKEPCCARQPSKLSLFAKKGSRSAHDEKDKLISAEETRGLLTSDHGHGHGHGHDDGDCCGDSHGFGSSGNAIIAGDPVDIEKAAAHEHVLLSVSGMTCSGCGNKMAKTLRETLGVFNVRVNFVMGSADFDLDTTVIQVEELIRRVTRATGFQCSRLANSDQYIDVLMAKEAISEISANPPRGVVDVSPLGKKAARITYDPMVIGARSLVDSLGHFSKGLAPPNYQDPSATAERRRLNDMLIKTVVSAVFTIPVAVLAWGHTLVHDNAKAYVSLALATVVQAVAIPEFYIPAISSLIYSRTIEMDMLVVISITAAYVYSVVAFGFDIAGKPLETEEFFETSTLLITLVLFGRLVAAYARRRAVAAVSTRSLQPTTANLLEGKDHREIDVRLLQFGDSFLVMPHTKVPTDGKIVEGASEVDESMLTGESLPVHKSVGMPVIAGTINGSGILKCRLTRLPGKNTVADIAGLVEEASNTKPRVQSLADRVAGWFVPIVSTVAAIVLIAWVVVCVKVRNAAGGDAVGTAITYAIAVFAVSCPCALGLAVPMVLVVAGGVAARGGVVIKSGDSTERAHSLTDVVFDKTGTITTGELDVLAVEVLSGERREILSMAKALVSDNKHPVSVSVAKYLENETADQRLENIRSVPGAGVEATLEHASLKAGNPRWLRVEQHPAVVNVVQQCMTPLCLTINGELVAVFGLKSNLRAEVRSVVEKLRDRNISMHIVSGDEHKAVEDVAASVGIPRQNVAARKTPAEKRDYVKSLMDRGKVVLFCGDGTNDAVAIAQADIGVQIGSSSDVTRATADVVLLSGLEGLIFLLDVSTASFRRIVFNFVWAAVYNVFAILLAGGAFVKVRIPPAYAGLGEIVSVLPVIIAALSMAGMKRSRFA</sequence>
<keyword evidence="4" id="KW-1278">Translocase</keyword>
<evidence type="ECO:0000256" key="2">
    <source>
        <dbReference type="ARBA" id="ARBA00022692"/>
    </source>
</evidence>
<dbReference type="InterPro" id="IPR044492">
    <property type="entry name" value="P_typ_ATPase_HD_dom"/>
</dbReference>
<proteinExistence type="inferred from homology"/>
<dbReference type="Gene3D" id="3.40.1110.10">
    <property type="entry name" value="Calcium-transporting ATPase, cytoplasmic domain N"/>
    <property type="match status" value="1"/>
</dbReference>
<dbReference type="SFLD" id="SFLDS00003">
    <property type="entry name" value="Haloacid_Dehalogenase"/>
    <property type="match status" value="1"/>
</dbReference>
<feature type="transmembrane region" description="Helical" evidence="7">
    <location>
        <begin position="418"/>
        <end position="441"/>
    </location>
</feature>
<dbReference type="AlphaFoldDB" id="E9D3I1"/>
<keyword evidence="7" id="KW-0547">Nucleotide-binding</keyword>
<dbReference type="OrthoDB" id="432719at2759"/>
<feature type="transmembrane region" description="Helical" evidence="7">
    <location>
        <begin position="1003"/>
        <end position="1025"/>
    </location>
</feature>
<evidence type="ECO:0000256" key="5">
    <source>
        <dbReference type="ARBA" id="ARBA00022989"/>
    </source>
</evidence>
<dbReference type="InterPro" id="IPR023298">
    <property type="entry name" value="ATPase_P-typ_TM_dom_sf"/>
</dbReference>
<dbReference type="PRINTS" id="PR00119">
    <property type="entry name" value="CATATPASE"/>
</dbReference>